<dbReference type="RefSeq" id="WP_012450099.1">
    <property type="nucleotide sequence ID" value="NZ_CP010520.1"/>
</dbReference>
<dbReference type="GO" id="GO:0004888">
    <property type="term" value="F:transmembrane signaling receptor activity"/>
    <property type="evidence" value="ECO:0007669"/>
    <property type="project" value="InterPro"/>
</dbReference>
<dbReference type="PROSITE" id="PS50111">
    <property type="entry name" value="CHEMOTAXIS_TRANSDUC_2"/>
    <property type="match status" value="1"/>
</dbReference>
<sequence>MYKKLKNLLEKSIKDKPIAKKIGESFKIIIIINAFAMFIIISLLIILSSRTERLYKGPYLQAEVVSNMKVEIQVIDKNIYKAISTEDAEKESQYLKDMNVEVEKFGKNFDLIKNDFNGDERLISILEKSLDEADGTIKDICDLITNNQKEEAINLINKTYSTEIESIEQNIENIYKSSQIEAKGFVSSSRIYEYLSIGIIGIMLLSILIIAITIVKLLIEMLLKGIDNINSMSKNLSQGILDVDNEYLNSDEMGEMACDLENSINMLSDYLKDQIHVLENISKGNLDISLNSSLQYTGNFMPMKLSLEKIINSLNNSFYEISKSIDLVASSSQEISATTQILSEGSTNQAGVVEELLSSFHEISEQVKLNAKNANGVNEFANETKQVVSDGNKKMKELLVYMKEICVESNKISGIIKTIRDIAEQTNLLALNAAIEAARAGDAGKGFAVVAEEVRLLAAQSSEAVKVTTELIEKSTDVANNGGILAQETASSLNSIVNNVEQITNLIKEITQASDLQSQSIMEVTIGVDQIAEVAQTNSATAEETASATEELSIQAQEINEKLELYKLKNN</sequence>
<dbReference type="PANTHER" id="PTHR43531:SF11">
    <property type="entry name" value="METHYL-ACCEPTING CHEMOTAXIS PROTEIN 3"/>
    <property type="match status" value="1"/>
</dbReference>
<dbReference type="PANTHER" id="PTHR43531">
    <property type="entry name" value="PROTEIN ICFG"/>
    <property type="match status" value="1"/>
</dbReference>
<dbReference type="SUPFAM" id="SSF58104">
    <property type="entry name" value="Methyl-accepting chemotaxis protein (MCP) signaling domain"/>
    <property type="match status" value="1"/>
</dbReference>
<evidence type="ECO:0000313" key="3">
    <source>
        <dbReference type="EMBL" id="NFF88004.1"/>
    </source>
</evidence>
<dbReference type="InterPro" id="IPR004090">
    <property type="entry name" value="Chemotax_Me-accpt_rcpt"/>
</dbReference>
<dbReference type="InterPro" id="IPR051310">
    <property type="entry name" value="MCP_chemotaxis"/>
</dbReference>
<organism evidence="3 4">
    <name type="scientific">Clostridium botulinum</name>
    <dbReference type="NCBI Taxonomy" id="1491"/>
    <lineage>
        <taxon>Bacteria</taxon>
        <taxon>Bacillati</taxon>
        <taxon>Bacillota</taxon>
        <taxon>Clostridia</taxon>
        <taxon>Eubacteriales</taxon>
        <taxon>Clostridiaceae</taxon>
        <taxon>Clostridium</taxon>
    </lineage>
</organism>
<dbReference type="Proteomes" id="UP000476820">
    <property type="component" value="Unassembled WGS sequence"/>
</dbReference>
<dbReference type="AlphaFoldDB" id="A0A0L9YA90"/>
<keyword evidence="1" id="KW-0145">Chemotaxis</keyword>
<dbReference type="GO" id="GO:0005886">
    <property type="term" value="C:plasma membrane"/>
    <property type="evidence" value="ECO:0007669"/>
    <property type="project" value="TreeGrafter"/>
</dbReference>
<dbReference type="EMBL" id="SWOV01000020">
    <property type="protein sequence ID" value="NFF88004.1"/>
    <property type="molecule type" value="Genomic_DNA"/>
</dbReference>
<gene>
    <name evidence="3" type="ORF">FC774_09005</name>
</gene>
<evidence type="ECO:0000256" key="1">
    <source>
        <dbReference type="ARBA" id="ARBA00022500"/>
    </source>
</evidence>
<dbReference type="GO" id="GO:0006935">
    <property type="term" value="P:chemotaxis"/>
    <property type="evidence" value="ECO:0007669"/>
    <property type="project" value="UniProtKB-KW"/>
</dbReference>
<evidence type="ECO:0000313" key="4">
    <source>
        <dbReference type="Proteomes" id="UP000476820"/>
    </source>
</evidence>
<dbReference type="PRINTS" id="PR00260">
    <property type="entry name" value="CHEMTRNSDUCR"/>
</dbReference>
<evidence type="ECO:0000256" key="2">
    <source>
        <dbReference type="ARBA" id="ARBA00029447"/>
    </source>
</evidence>
<proteinExistence type="inferred from homology"/>
<name>A0A0L9YA90_CLOBO</name>
<accession>A0A0L9YA90</accession>
<dbReference type="SMART" id="SM00283">
    <property type="entry name" value="MA"/>
    <property type="match status" value="1"/>
</dbReference>
<dbReference type="GO" id="GO:0007165">
    <property type="term" value="P:signal transduction"/>
    <property type="evidence" value="ECO:0007669"/>
    <property type="project" value="InterPro"/>
</dbReference>
<protein>
    <submittedName>
        <fullName evidence="3">Methyl-accepting chemotaxis protein</fullName>
    </submittedName>
</protein>
<reference evidence="3 4" key="1">
    <citation type="submission" date="2019-04" db="EMBL/GenBank/DDBJ databases">
        <title>Genome sequencing of Clostridium botulinum Groups I-IV and Clostridium butyricum.</title>
        <authorList>
            <person name="Brunt J."/>
            <person name="Van Vliet A.H.M."/>
            <person name="Stringer S.C."/>
            <person name="Carter A.T."/>
            <person name="Peck M.W."/>
        </authorList>
    </citation>
    <scope>NUCLEOTIDE SEQUENCE [LARGE SCALE GENOMIC DNA]</scope>
    <source>
        <strain evidence="3 4">1605</strain>
    </source>
</reference>
<dbReference type="OrthoDB" id="1881726at2"/>
<comment type="similarity">
    <text evidence="2">Belongs to the methyl-accepting chemotaxis (MCP) protein family.</text>
</comment>
<dbReference type="Gene3D" id="1.10.287.950">
    <property type="entry name" value="Methyl-accepting chemotaxis protein"/>
    <property type="match status" value="1"/>
</dbReference>
<dbReference type="Pfam" id="PF00015">
    <property type="entry name" value="MCPsignal"/>
    <property type="match status" value="1"/>
</dbReference>
<dbReference type="InterPro" id="IPR004089">
    <property type="entry name" value="MCPsignal_dom"/>
</dbReference>
<comment type="caution">
    <text evidence="3">The sequence shown here is derived from an EMBL/GenBank/DDBJ whole genome shotgun (WGS) entry which is preliminary data.</text>
</comment>